<dbReference type="SUPFAM" id="SSF46689">
    <property type="entry name" value="Homeodomain-like"/>
    <property type="match status" value="1"/>
</dbReference>
<proteinExistence type="predicted"/>
<dbReference type="Pfam" id="PF00440">
    <property type="entry name" value="TetR_N"/>
    <property type="match status" value="1"/>
</dbReference>
<gene>
    <name evidence="4" type="ORF">DDW13_07275</name>
</gene>
<dbReference type="InterPro" id="IPR050109">
    <property type="entry name" value="HTH-type_TetR-like_transc_reg"/>
</dbReference>
<feature type="domain" description="HTH tetR-type" evidence="3">
    <location>
        <begin position="7"/>
        <end position="67"/>
    </location>
</feature>
<evidence type="ECO:0000313" key="4">
    <source>
        <dbReference type="EMBL" id="PVU74476.1"/>
    </source>
</evidence>
<dbReference type="GO" id="GO:0003677">
    <property type="term" value="F:DNA binding"/>
    <property type="evidence" value="ECO:0007669"/>
    <property type="project" value="UniProtKB-UniRule"/>
</dbReference>
<dbReference type="InterPro" id="IPR001647">
    <property type="entry name" value="HTH_TetR"/>
</dbReference>
<keyword evidence="1 2" id="KW-0238">DNA-binding</keyword>
<dbReference type="PANTHER" id="PTHR30328:SF54">
    <property type="entry name" value="HTH-TYPE TRANSCRIPTIONAL REPRESSOR SCO4008"/>
    <property type="match status" value="1"/>
</dbReference>
<evidence type="ECO:0000313" key="5">
    <source>
        <dbReference type="Proteomes" id="UP000245638"/>
    </source>
</evidence>
<evidence type="ECO:0000259" key="3">
    <source>
        <dbReference type="PROSITE" id="PS50977"/>
    </source>
</evidence>
<dbReference type="AlphaFoldDB" id="A0A2T9X300"/>
<dbReference type="Gene3D" id="1.10.357.10">
    <property type="entry name" value="Tetracycline Repressor, domain 2"/>
    <property type="match status" value="1"/>
</dbReference>
<name>A0A2T9X300_9CREN</name>
<dbReference type="PANTHER" id="PTHR30328">
    <property type="entry name" value="TRANSCRIPTIONAL REPRESSOR"/>
    <property type="match status" value="1"/>
</dbReference>
<organism evidence="4 5">
    <name type="scientific">Acidianus hospitalis</name>
    <dbReference type="NCBI Taxonomy" id="563177"/>
    <lineage>
        <taxon>Archaea</taxon>
        <taxon>Thermoproteota</taxon>
        <taxon>Thermoprotei</taxon>
        <taxon>Sulfolobales</taxon>
        <taxon>Sulfolobaceae</taxon>
        <taxon>Acidianus</taxon>
    </lineage>
</organism>
<comment type="caution">
    <text evidence="4">The sequence shown here is derived from an EMBL/GenBank/DDBJ whole genome shotgun (WGS) entry which is preliminary data.</text>
</comment>
<dbReference type="PRINTS" id="PR00455">
    <property type="entry name" value="HTHTETR"/>
</dbReference>
<accession>A0A2T9X300</accession>
<protein>
    <recommendedName>
        <fullName evidence="3">HTH tetR-type domain-containing protein</fullName>
    </recommendedName>
</protein>
<sequence>MRQRNEEVTKEKILQAAAEVFAEEDFFKASVDQVSKKAGVSKGIIFWHFKTKDQLILEVAKKSLPLDIVESCLKEKENTLECIGNKYLEKYDDPIMRKLFLHTISAMNIYKELGDDIRELCDSLVKKISKCALNSESNEDIIRIRSFMGGLLCYVVNPPNIDKKTYVNTLIKIALAKET</sequence>
<dbReference type="InterPro" id="IPR009057">
    <property type="entry name" value="Homeodomain-like_sf"/>
</dbReference>
<reference evidence="4 5" key="1">
    <citation type="journal article" date="2015" name="Appl. Environ. Microbiol.">
        <title>Nanoarchaeota, Their Sulfolobales Host, and Nanoarchaeota Virus Distribution across Yellowstone National Park Hot Springs.</title>
        <authorList>
            <person name="Munson-McGee J.H."/>
            <person name="Field E.K."/>
            <person name="Bateson M."/>
            <person name="Rooney C."/>
            <person name="Stepanauskas R."/>
            <person name="Young M.J."/>
        </authorList>
    </citation>
    <scope>NUCLEOTIDE SEQUENCE [LARGE SCALE GENOMIC DNA]</scope>
    <source>
        <strain evidence="4">SCGC AC-742_N10</strain>
    </source>
</reference>
<evidence type="ECO:0000256" key="1">
    <source>
        <dbReference type="ARBA" id="ARBA00023125"/>
    </source>
</evidence>
<evidence type="ECO:0000256" key="2">
    <source>
        <dbReference type="PROSITE-ProRule" id="PRU00335"/>
    </source>
</evidence>
<dbReference type="PROSITE" id="PS50977">
    <property type="entry name" value="HTH_TETR_2"/>
    <property type="match status" value="1"/>
</dbReference>
<feature type="DNA-binding region" description="H-T-H motif" evidence="2">
    <location>
        <begin position="30"/>
        <end position="49"/>
    </location>
</feature>
<dbReference type="Proteomes" id="UP000245638">
    <property type="component" value="Unassembled WGS sequence"/>
</dbReference>
<dbReference type="EMBL" id="QEFD01000209">
    <property type="protein sequence ID" value="PVU74476.1"/>
    <property type="molecule type" value="Genomic_DNA"/>
</dbReference>